<comment type="caution">
    <text evidence="3">The sequence shown here is derived from an EMBL/GenBank/DDBJ whole genome shotgun (WGS) entry which is preliminary data.</text>
</comment>
<name>A0A323V661_9ACTN</name>
<protein>
    <submittedName>
        <fullName evidence="3">LytR family transcriptional regulator</fullName>
    </submittedName>
</protein>
<dbReference type="Proteomes" id="UP000247602">
    <property type="component" value="Unassembled WGS sequence"/>
</dbReference>
<dbReference type="EMBL" id="QKNV01000221">
    <property type="protein sequence ID" value="PZA20114.1"/>
    <property type="molecule type" value="Genomic_DNA"/>
</dbReference>
<evidence type="ECO:0000313" key="3">
    <source>
        <dbReference type="EMBL" id="PZA20114.1"/>
    </source>
</evidence>
<feature type="non-terminal residue" evidence="3">
    <location>
        <position position="1"/>
    </location>
</feature>
<sequence>DAADVTTISAAAGDEALAAAVAAQVPGAAVTVDDALPQGTVQLVLGSDFTGVGVAVTPPVATPTDGTYATSERTAEDTSCIA</sequence>
<feature type="region of interest" description="Disordered" evidence="1">
    <location>
        <begin position="63"/>
        <end position="82"/>
    </location>
</feature>
<dbReference type="InterPro" id="IPR027381">
    <property type="entry name" value="LytR/CpsA/Psr_C"/>
</dbReference>
<dbReference type="AlphaFoldDB" id="A0A323V661"/>
<evidence type="ECO:0000259" key="2">
    <source>
        <dbReference type="Pfam" id="PF13399"/>
    </source>
</evidence>
<gene>
    <name evidence="3" type="ORF">DMO24_17110</name>
</gene>
<dbReference type="Pfam" id="PF13399">
    <property type="entry name" value="LytR_C"/>
    <property type="match status" value="1"/>
</dbReference>
<accession>A0A323V661</accession>
<dbReference type="RefSeq" id="WP_369007798.1">
    <property type="nucleotide sequence ID" value="NZ_QKNV01000221.1"/>
</dbReference>
<keyword evidence="4" id="KW-1185">Reference proteome</keyword>
<proteinExistence type="predicted"/>
<organism evidence="3 4">
    <name type="scientific">Modestobacter versicolor</name>
    <dbReference type="NCBI Taxonomy" id="429133"/>
    <lineage>
        <taxon>Bacteria</taxon>
        <taxon>Bacillati</taxon>
        <taxon>Actinomycetota</taxon>
        <taxon>Actinomycetes</taxon>
        <taxon>Geodermatophilales</taxon>
        <taxon>Geodermatophilaceae</taxon>
        <taxon>Modestobacter</taxon>
    </lineage>
</organism>
<evidence type="ECO:0000313" key="4">
    <source>
        <dbReference type="Proteomes" id="UP000247602"/>
    </source>
</evidence>
<feature type="domain" description="LytR/CpsA/Psr regulator C-terminal" evidence="2">
    <location>
        <begin position="5"/>
        <end position="49"/>
    </location>
</feature>
<evidence type="ECO:0000256" key="1">
    <source>
        <dbReference type="SAM" id="MobiDB-lite"/>
    </source>
</evidence>
<reference evidence="3 4" key="1">
    <citation type="submission" date="2018-06" db="EMBL/GenBank/DDBJ databases">
        <title>Draft genome sequence of Modestobacter versicolor CP153-2.</title>
        <authorList>
            <person name="Gundlapally S.R."/>
        </authorList>
    </citation>
    <scope>NUCLEOTIDE SEQUENCE [LARGE SCALE GENOMIC DNA]</scope>
    <source>
        <strain evidence="3 4">CP153-2</strain>
    </source>
</reference>